<dbReference type="HOGENOM" id="CLU_2730948_0_0_10"/>
<accession>I3Z095</accession>
<gene>
    <name evidence="1" type="ordered locus">Aeqsu_3235</name>
</gene>
<evidence type="ECO:0008006" key="3">
    <source>
        <dbReference type="Google" id="ProtNLM"/>
    </source>
</evidence>
<dbReference type="EMBL" id="CP003280">
    <property type="protein sequence ID" value="AFL82663.1"/>
    <property type="molecule type" value="Genomic_DNA"/>
</dbReference>
<dbReference type="KEGG" id="asl:Aeqsu_3235"/>
<name>I3Z095_AEQSU</name>
<reference evidence="1 2" key="1">
    <citation type="submission" date="2012-06" db="EMBL/GenBank/DDBJ databases">
        <title>The complete genome of Aequorivita sublithincola DSM 14238.</title>
        <authorList>
            <consortium name="US DOE Joint Genome Institute (JGI-PGF)"/>
            <person name="Lucas S."/>
            <person name="Copeland A."/>
            <person name="Lapidus A."/>
            <person name="Goodwin L."/>
            <person name="Pitluck S."/>
            <person name="Peters L."/>
            <person name="Munk A.C.C."/>
            <person name="Kyrpides N."/>
            <person name="Mavromatis K."/>
            <person name="Pagani I."/>
            <person name="Ivanova N."/>
            <person name="Ovchinnikova G."/>
            <person name="Zeytun A."/>
            <person name="Detter J.C."/>
            <person name="Han C."/>
            <person name="Land M."/>
            <person name="Hauser L."/>
            <person name="Markowitz V."/>
            <person name="Cheng J.-F."/>
            <person name="Hugenholtz P."/>
            <person name="Woyke T."/>
            <person name="Wu D."/>
            <person name="Tindall B."/>
            <person name="Faehnrich R."/>
            <person name="Brambilla E."/>
            <person name="Klenk H.-P."/>
            <person name="Eisen J.A."/>
        </authorList>
    </citation>
    <scope>NUCLEOTIDE SEQUENCE [LARGE SCALE GENOMIC DNA]</scope>
    <source>
        <strain evidence="2">DSM 14238 / LMG 21431 / ACAM 643 / 9-3</strain>
    </source>
</reference>
<sequence>MNIDTLKIELIDWITQLKDQYSIGKVLILKKKLSTKKREQNSKIFGSGKHLVEYIADDFNGPLDAFKKYQK</sequence>
<protein>
    <recommendedName>
        <fullName evidence="3">DUF2281 domain-containing protein</fullName>
    </recommendedName>
</protein>
<evidence type="ECO:0000313" key="2">
    <source>
        <dbReference type="Proteomes" id="UP000006049"/>
    </source>
</evidence>
<proteinExistence type="predicted"/>
<evidence type="ECO:0000313" key="1">
    <source>
        <dbReference type="EMBL" id="AFL82663.1"/>
    </source>
</evidence>
<dbReference type="RefSeq" id="WP_014783912.1">
    <property type="nucleotide sequence ID" value="NC_018013.1"/>
</dbReference>
<organism evidence="1 2">
    <name type="scientific">Aequorivita sublithincola (strain DSM 14238 / LMG 21431 / ACAM 643 / 9-3)</name>
    <dbReference type="NCBI Taxonomy" id="746697"/>
    <lineage>
        <taxon>Bacteria</taxon>
        <taxon>Pseudomonadati</taxon>
        <taxon>Bacteroidota</taxon>
        <taxon>Flavobacteriia</taxon>
        <taxon>Flavobacteriales</taxon>
        <taxon>Flavobacteriaceae</taxon>
        <taxon>Aequorivita</taxon>
    </lineage>
</organism>
<dbReference type="OrthoDB" id="9801704at2"/>
<dbReference type="Proteomes" id="UP000006049">
    <property type="component" value="Chromosome"/>
</dbReference>
<keyword evidence="2" id="KW-1185">Reference proteome</keyword>
<dbReference type="AlphaFoldDB" id="I3Z095"/>